<dbReference type="GO" id="GO:2000060">
    <property type="term" value="P:positive regulation of ubiquitin-dependent protein catabolic process"/>
    <property type="evidence" value="ECO:0000318"/>
    <property type="project" value="GO_Central"/>
</dbReference>
<keyword evidence="7" id="KW-1185">Reference proteome</keyword>
<feature type="coiled-coil region" evidence="2">
    <location>
        <begin position="287"/>
        <end position="437"/>
    </location>
</feature>
<dbReference type="EnsemblPlants" id="Pp3c7_290V3.1">
    <property type="protein sequence ID" value="PAC:32924270.CDS.1"/>
    <property type="gene ID" value="Pp3c7_290"/>
</dbReference>
<comment type="similarity">
    <text evidence="1">Belongs to the CCDC22 family.</text>
</comment>
<dbReference type="InterPro" id="IPR008530">
    <property type="entry name" value="CCDC22"/>
</dbReference>
<dbReference type="InterPro" id="IPR048348">
    <property type="entry name" value="CCDC22_CC"/>
</dbReference>
<dbReference type="Proteomes" id="UP000006727">
    <property type="component" value="Chromosome 7"/>
</dbReference>
<dbReference type="PaxDb" id="3218-PP1S130_262V6.1"/>
<feature type="domain" description="CCDC22 coiled-coil" evidence="3">
    <location>
        <begin position="284"/>
        <end position="560"/>
    </location>
</feature>
<evidence type="ECO:0000256" key="2">
    <source>
        <dbReference type="SAM" id="Coils"/>
    </source>
</evidence>
<dbReference type="EMBL" id="ABEU02000007">
    <property type="protein sequence ID" value="PNR50508.1"/>
    <property type="molecule type" value="Genomic_DNA"/>
</dbReference>
<evidence type="ECO:0000313" key="7">
    <source>
        <dbReference type="Proteomes" id="UP000006727"/>
    </source>
</evidence>
<dbReference type="PANTHER" id="PTHR15668:SF4">
    <property type="entry name" value="COILED-COIL DOMAIN-CONTAINING PROTEIN 22"/>
    <property type="match status" value="1"/>
</dbReference>
<name>A0A2K1K9P8_PHYPA</name>
<organism evidence="5">
    <name type="scientific">Physcomitrium patens</name>
    <name type="common">Spreading-leaved earth moss</name>
    <name type="synonym">Physcomitrella patens</name>
    <dbReference type="NCBI Taxonomy" id="3218"/>
    <lineage>
        <taxon>Eukaryota</taxon>
        <taxon>Viridiplantae</taxon>
        <taxon>Streptophyta</taxon>
        <taxon>Embryophyta</taxon>
        <taxon>Bryophyta</taxon>
        <taxon>Bryophytina</taxon>
        <taxon>Bryopsida</taxon>
        <taxon>Funariidae</taxon>
        <taxon>Funariales</taxon>
        <taxon>Funariaceae</taxon>
        <taxon>Physcomitrium</taxon>
    </lineage>
</organism>
<dbReference type="OrthoDB" id="10266736at2759"/>
<dbReference type="AlphaFoldDB" id="A0A2K1K9P8"/>
<gene>
    <name evidence="6" type="primary">LOC112284726</name>
    <name evidence="5" type="ORF">PHYPA_009694</name>
</gene>
<proteinExistence type="inferred from homology"/>
<dbReference type="OMA" id="KFEQHIQ"/>
<feature type="domain" description="CCDC22 N-terminal" evidence="4">
    <location>
        <begin position="1"/>
        <end position="115"/>
    </location>
</feature>
<dbReference type="Gramene" id="Pp3c7_290V3.2">
    <property type="protein sequence ID" value="PAC:32924271.CDS.1"/>
    <property type="gene ID" value="Pp3c7_290"/>
</dbReference>
<dbReference type="Pfam" id="PF21674">
    <property type="entry name" value="CCDC22_N"/>
    <property type="match status" value="1"/>
</dbReference>
<dbReference type="GeneID" id="112284726"/>
<dbReference type="EnsemblPlants" id="Pp3c7_290V3.2">
    <property type="protein sequence ID" value="PAC:32924271.CDS.1"/>
    <property type="gene ID" value="Pp3c7_290"/>
</dbReference>
<dbReference type="InterPro" id="IPR048349">
    <property type="entry name" value="CCDC22_N"/>
</dbReference>
<dbReference type="RefSeq" id="XP_073391483.1">
    <property type="nucleotide sequence ID" value="XM_073535382.1"/>
</dbReference>
<sequence length="600" mass="66274">MDDAQQIVLVALQQAGIVVPDGAKAGNELNSSALVSICGQALNSLSRFNADGANGSAPVPTSLPTGTAERFRVCTDLAAAVKLLGYRGDLSFHQFLYPSHKDTHALLRFLLDKLSKSSSAAASSSKASKGRKARTGGSNLASTYSARMSGLVLEALSKAHGDYHLTGAGDDGERDLMLRFQSCPLRMSAVKTVEGVKQVKPLLVTVKAKPRHSLIPSLLELNVKDTIRARSAASNLKVKGRARDGNVAVTTYGEFLPRQLPPESLNQAHLFSEDNARLGDGTNGDEVERDANVVSELQKQLKELLSEADKMEAEVQAMEDHISVLIEEHEVKEKRIQEEEGEIAALREAVTFALDPSKPSPSVALEELQDQAEQGKQHMAALQAEWEAVRRPLEEKKAELEQEVTGEGNITSKMMKLKNVRQQLQRSKEKLRVREEQAWTLKMDLKEISGRPKRSSYVFRITELVKNSQKQETDIAKITTDTRDLQRDSNATNDRLRRTYALVDELVFRDAKKDPVCRQSYRQLTTIHETFAVIVDRVLEMDKTGRDIAELQAQLEELQTSSLDVKSVQADLDAVAIETRALERCLASVQTTTHHVLIPT</sequence>
<evidence type="ECO:0000313" key="5">
    <source>
        <dbReference type="EMBL" id="PNR50508.1"/>
    </source>
</evidence>
<evidence type="ECO:0000259" key="3">
    <source>
        <dbReference type="Pfam" id="PF05667"/>
    </source>
</evidence>
<dbReference type="Gramene" id="Pp3c7_290V3.1">
    <property type="protein sequence ID" value="PAC:32924270.CDS.1"/>
    <property type="gene ID" value="Pp3c7_290"/>
</dbReference>
<evidence type="ECO:0000259" key="4">
    <source>
        <dbReference type="Pfam" id="PF21674"/>
    </source>
</evidence>
<accession>A0A2K1K9P8</accession>
<dbReference type="STRING" id="3218.A0A2K1K9P8"/>
<protein>
    <recommendedName>
        <fullName evidence="8">Coiled-coil domain-containing protein 22 homolog</fullName>
    </recommendedName>
</protein>
<evidence type="ECO:0008006" key="8">
    <source>
        <dbReference type="Google" id="ProtNLM"/>
    </source>
</evidence>
<reference evidence="5 7" key="2">
    <citation type="journal article" date="2018" name="Plant J.">
        <title>The Physcomitrella patens chromosome-scale assembly reveals moss genome structure and evolution.</title>
        <authorList>
            <person name="Lang D."/>
            <person name="Ullrich K.K."/>
            <person name="Murat F."/>
            <person name="Fuchs J."/>
            <person name="Jenkins J."/>
            <person name="Haas F.B."/>
            <person name="Piednoel M."/>
            <person name="Gundlach H."/>
            <person name="Van Bel M."/>
            <person name="Meyberg R."/>
            <person name="Vives C."/>
            <person name="Morata J."/>
            <person name="Symeonidi A."/>
            <person name="Hiss M."/>
            <person name="Muchero W."/>
            <person name="Kamisugi Y."/>
            <person name="Saleh O."/>
            <person name="Blanc G."/>
            <person name="Decker E.L."/>
            <person name="van Gessel N."/>
            <person name="Grimwood J."/>
            <person name="Hayes R.D."/>
            <person name="Graham S.W."/>
            <person name="Gunter L.E."/>
            <person name="McDaniel S.F."/>
            <person name="Hoernstein S.N.W."/>
            <person name="Larsson A."/>
            <person name="Li F.W."/>
            <person name="Perroud P.F."/>
            <person name="Phillips J."/>
            <person name="Ranjan P."/>
            <person name="Rokshar D.S."/>
            <person name="Rothfels C.J."/>
            <person name="Schneider L."/>
            <person name="Shu S."/>
            <person name="Stevenson D.W."/>
            <person name="Thummler F."/>
            <person name="Tillich M."/>
            <person name="Villarreal Aguilar J.C."/>
            <person name="Widiez T."/>
            <person name="Wong G.K."/>
            <person name="Wymore A."/>
            <person name="Zhang Y."/>
            <person name="Zimmer A.D."/>
            <person name="Quatrano R.S."/>
            <person name="Mayer K.F.X."/>
            <person name="Goodstein D."/>
            <person name="Casacuberta J.M."/>
            <person name="Vandepoele K."/>
            <person name="Reski R."/>
            <person name="Cuming A.C."/>
            <person name="Tuskan G.A."/>
            <person name="Maumus F."/>
            <person name="Salse J."/>
            <person name="Schmutz J."/>
            <person name="Rensing S.A."/>
        </authorList>
    </citation>
    <scope>NUCLEOTIDE SEQUENCE [LARGE SCALE GENOMIC DNA]</scope>
    <source>
        <strain evidence="6 7">cv. Gransden 2004</strain>
    </source>
</reference>
<dbReference type="PANTHER" id="PTHR15668">
    <property type="entry name" value="JM1 PROTEIN"/>
    <property type="match status" value="1"/>
</dbReference>
<keyword evidence="2" id="KW-0175">Coiled coil</keyword>
<reference evidence="6" key="3">
    <citation type="submission" date="2020-12" db="UniProtKB">
        <authorList>
            <consortium name="EnsemblPlants"/>
        </authorList>
    </citation>
    <scope>IDENTIFICATION</scope>
</reference>
<evidence type="ECO:0000313" key="6">
    <source>
        <dbReference type="EnsemblPlants" id="PAC:32924270.CDS.1"/>
    </source>
</evidence>
<dbReference type="GO" id="GO:0097602">
    <property type="term" value="F:cullin family protein binding"/>
    <property type="evidence" value="ECO:0000318"/>
    <property type="project" value="GO_Central"/>
</dbReference>
<reference evidence="5 7" key="1">
    <citation type="journal article" date="2008" name="Science">
        <title>The Physcomitrella genome reveals evolutionary insights into the conquest of land by plants.</title>
        <authorList>
            <person name="Rensing S."/>
            <person name="Lang D."/>
            <person name="Zimmer A."/>
            <person name="Terry A."/>
            <person name="Salamov A."/>
            <person name="Shapiro H."/>
            <person name="Nishiyama T."/>
            <person name="Perroud P.-F."/>
            <person name="Lindquist E."/>
            <person name="Kamisugi Y."/>
            <person name="Tanahashi T."/>
            <person name="Sakakibara K."/>
            <person name="Fujita T."/>
            <person name="Oishi K."/>
            <person name="Shin-I T."/>
            <person name="Kuroki Y."/>
            <person name="Toyoda A."/>
            <person name="Suzuki Y."/>
            <person name="Hashimoto A."/>
            <person name="Yamaguchi K."/>
            <person name="Sugano A."/>
            <person name="Kohara Y."/>
            <person name="Fujiyama A."/>
            <person name="Anterola A."/>
            <person name="Aoki S."/>
            <person name="Ashton N."/>
            <person name="Barbazuk W.B."/>
            <person name="Barker E."/>
            <person name="Bennetzen J."/>
            <person name="Bezanilla M."/>
            <person name="Blankenship R."/>
            <person name="Cho S.H."/>
            <person name="Dutcher S."/>
            <person name="Estelle M."/>
            <person name="Fawcett J.A."/>
            <person name="Gundlach H."/>
            <person name="Hanada K."/>
            <person name="Heyl A."/>
            <person name="Hicks K.A."/>
            <person name="Hugh J."/>
            <person name="Lohr M."/>
            <person name="Mayer K."/>
            <person name="Melkozernov A."/>
            <person name="Murata T."/>
            <person name="Nelson D."/>
            <person name="Pils B."/>
            <person name="Prigge M."/>
            <person name="Reiss B."/>
            <person name="Renner T."/>
            <person name="Rombauts S."/>
            <person name="Rushton P."/>
            <person name="Sanderfoot A."/>
            <person name="Schween G."/>
            <person name="Shiu S.-H."/>
            <person name="Stueber K."/>
            <person name="Theodoulou F.L."/>
            <person name="Tu H."/>
            <person name="Van de Peer Y."/>
            <person name="Verrier P.J."/>
            <person name="Waters E."/>
            <person name="Wood A."/>
            <person name="Yang L."/>
            <person name="Cove D."/>
            <person name="Cuming A."/>
            <person name="Hasebe M."/>
            <person name="Lucas S."/>
            <person name="Mishler D.B."/>
            <person name="Reski R."/>
            <person name="Grigoriev I."/>
            <person name="Quatrano R.S."/>
            <person name="Boore J.L."/>
        </authorList>
    </citation>
    <scope>NUCLEOTIDE SEQUENCE [LARGE SCALE GENOMIC DNA]</scope>
    <source>
        <strain evidence="6 7">cv. Gransden 2004</strain>
    </source>
</reference>
<dbReference type="Pfam" id="PF05667">
    <property type="entry name" value="CCDC22_CC"/>
    <property type="match status" value="1"/>
</dbReference>
<evidence type="ECO:0000256" key="1">
    <source>
        <dbReference type="ARBA" id="ARBA00006438"/>
    </source>
</evidence>